<keyword evidence="1" id="KW-0732">Signal</keyword>
<dbReference type="EMBL" id="CP020370">
    <property type="protein sequence ID" value="AUB81726.1"/>
    <property type="molecule type" value="Genomic_DNA"/>
</dbReference>
<dbReference type="AlphaFoldDB" id="A0A2K8U818"/>
<dbReference type="Proteomes" id="UP000232638">
    <property type="component" value="Chromosome"/>
</dbReference>
<accession>A0A2K8U818</accession>
<reference evidence="2 3" key="1">
    <citation type="submission" date="2017-03" db="EMBL/GenBank/DDBJ databases">
        <title>Complete genome sequence of Candidatus 'Thiodictyon syntrophicum' sp. nov. strain Cad16T, a photolithoautotroph purple sulfur bacterium isolated from an alpine meromictic lake.</title>
        <authorList>
            <person name="Luedin S.M."/>
            <person name="Pothier J.F."/>
            <person name="Danza F."/>
            <person name="Storelli N."/>
            <person name="Wittwer M."/>
            <person name="Tonolla M."/>
        </authorList>
    </citation>
    <scope>NUCLEOTIDE SEQUENCE [LARGE SCALE GENOMIC DNA]</scope>
    <source>
        <strain evidence="2 3">Cad16T</strain>
    </source>
</reference>
<dbReference type="KEGG" id="tsy:THSYN_12650"/>
<feature type="chain" id="PRO_5014784830" description="ABC transporter substrate-binding protein" evidence="1">
    <location>
        <begin position="27"/>
        <end position="79"/>
    </location>
</feature>
<evidence type="ECO:0000313" key="2">
    <source>
        <dbReference type="EMBL" id="AUB81726.1"/>
    </source>
</evidence>
<gene>
    <name evidence="2" type="ORF">THSYN_12650</name>
</gene>
<evidence type="ECO:0000313" key="3">
    <source>
        <dbReference type="Proteomes" id="UP000232638"/>
    </source>
</evidence>
<evidence type="ECO:0000256" key="1">
    <source>
        <dbReference type="SAM" id="SignalP"/>
    </source>
</evidence>
<organism evidence="2 3">
    <name type="scientific">Candidatus Thiodictyon syntrophicum</name>
    <dbReference type="NCBI Taxonomy" id="1166950"/>
    <lineage>
        <taxon>Bacteria</taxon>
        <taxon>Pseudomonadati</taxon>
        <taxon>Pseudomonadota</taxon>
        <taxon>Gammaproteobacteria</taxon>
        <taxon>Chromatiales</taxon>
        <taxon>Chromatiaceae</taxon>
        <taxon>Thiodictyon</taxon>
    </lineage>
</organism>
<proteinExistence type="predicted"/>
<feature type="signal peptide" evidence="1">
    <location>
        <begin position="1"/>
        <end position="26"/>
    </location>
</feature>
<protein>
    <recommendedName>
        <fullName evidence="4">ABC transporter substrate-binding protein</fullName>
    </recommendedName>
</protein>
<name>A0A2K8U818_9GAMM</name>
<dbReference type="RefSeq" id="WP_100919483.1">
    <property type="nucleotide sequence ID" value="NZ_CP020370.1"/>
</dbReference>
<evidence type="ECO:0008006" key="4">
    <source>
        <dbReference type="Google" id="ProtNLM"/>
    </source>
</evidence>
<sequence length="79" mass="8104">MKKQLMTTLAVAALGVILALPQAANAVAISECDGRNVSGPPQGVEMAFIPTAVETVQAVVTLIDEDLLNLVVDALDGSD</sequence>
<keyword evidence="3" id="KW-1185">Reference proteome</keyword>